<evidence type="ECO:0000256" key="4">
    <source>
        <dbReference type="ARBA" id="ARBA00022989"/>
    </source>
</evidence>
<dbReference type="GO" id="GO:0004896">
    <property type="term" value="F:cytokine receptor activity"/>
    <property type="evidence" value="ECO:0007669"/>
    <property type="project" value="InterPro"/>
</dbReference>
<evidence type="ECO:0000256" key="8">
    <source>
        <dbReference type="SAM" id="MobiDB-lite"/>
    </source>
</evidence>
<feature type="domain" description="IL-3 receptor alpha chain N-terminal" evidence="10">
    <location>
        <begin position="1"/>
        <end position="77"/>
    </location>
</feature>
<dbReference type="Pfam" id="PF18611">
    <property type="entry name" value="IL3Ra_N"/>
    <property type="match status" value="1"/>
</dbReference>
<dbReference type="Pfam" id="PF09240">
    <property type="entry name" value="IL6Ra-bind"/>
    <property type="match status" value="1"/>
</dbReference>
<dbReference type="InterPro" id="IPR003532">
    <property type="entry name" value="Short_hematopoietin_rcpt_2_CS"/>
</dbReference>
<evidence type="ECO:0000256" key="1">
    <source>
        <dbReference type="ARBA" id="ARBA00004479"/>
    </source>
</evidence>
<evidence type="ECO:0000256" key="7">
    <source>
        <dbReference type="ARBA" id="ARBA00023180"/>
    </source>
</evidence>
<evidence type="ECO:0000256" key="2">
    <source>
        <dbReference type="ARBA" id="ARBA00022692"/>
    </source>
</evidence>
<dbReference type="PROSITE" id="PS01356">
    <property type="entry name" value="HEMATOPO_REC_S_F2"/>
    <property type="match status" value="1"/>
</dbReference>
<dbReference type="Gene3D" id="2.60.40.10">
    <property type="entry name" value="Immunoglobulins"/>
    <property type="match status" value="2"/>
</dbReference>
<feature type="non-terminal residue" evidence="11">
    <location>
        <position position="1"/>
    </location>
</feature>
<dbReference type="EMBL" id="JACDTQ010001911">
    <property type="protein sequence ID" value="KAF5920768.1"/>
    <property type="molecule type" value="Genomic_DNA"/>
</dbReference>
<keyword evidence="6" id="KW-0675">Receptor</keyword>
<dbReference type="PANTHER" id="PTHR23037:SF46">
    <property type="entry name" value="INTERLEUKIN 5 RECEPTOR SUBUNIT ALPHA"/>
    <property type="match status" value="1"/>
</dbReference>
<organism evidence="11 12">
    <name type="scientific">Diceros bicornis minor</name>
    <name type="common">South-central black rhinoceros</name>
    <dbReference type="NCBI Taxonomy" id="77932"/>
    <lineage>
        <taxon>Eukaryota</taxon>
        <taxon>Metazoa</taxon>
        <taxon>Chordata</taxon>
        <taxon>Craniata</taxon>
        <taxon>Vertebrata</taxon>
        <taxon>Euteleostomi</taxon>
        <taxon>Mammalia</taxon>
        <taxon>Eutheria</taxon>
        <taxon>Laurasiatheria</taxon>
        <taxon>Perissodactyla</taxon>
        <taxon>Rhinocerotidae</taxon>
        <taxon>Diceros</taxon>
    </lineage>
</organism>
<gene>
    <name evidence="11" type="ORF">HPG69_010302</name>
</gene>
<comment type="caution">
    <text evidence="11">The sequence shown here is derived from an EMBL/GenBank/DDBJ whole genome shotgun (WGS) entry which is preliminary data.</text>
</comment>
<reference evidence="11 12" key="1">
    <citation type="journal article" date="2020" name="Mol. Biol. Evol.">
        <title>Interspecific Gene Flow and the Evolution of Specialization in Black and White Rhinoceros.</title>
        <authorList>
            <person name="Moodley Y."/>
            <person name="Westbury M.V."/>
            <person name="Russo I.M."/>
            <person name="Gopalakrishnan S."/>
            <person name="Rakotoarivelo A."/>
            <person name="Olsen R.A."/>
            <person name="Prost S."/>
            <person name="Tunstall T."/>
            <person name="Ryder O.A."/>
            <person name="Dalen L."/>
            <person name="Bruford M.W."/>
        </authorList>
    </citation>
    <scope>NUCLEOTIDE SEQUENCE [LARGE SCALE GENOMIC DNA]</scope>
    <source>
        <strain evidence="11">SBR-YM</strain>
        <tissue evidence="11">Skin</tissue>
    </source>
</reference>
<evidence type="ECO:0000259" key="9">
    <source>
        <dbReference type="Pfam" id="PF09240"/>
    </source>
</evidence>
<keyword evidence="5" id="KW-0472">Membrane</keyword>
<comment type="subcellular location">
    <subcellularLocation>
        <location evidence="1">Membrane</location>
        <topology evidence="1">Single-pass type I membrane protein</topology>
    </subcellularLocation>
</comment>
<evidence type="ECO:0008006" key="13">
    <source>
        <dbReference type="Google" id="ProtNLM"/>
    </source>
</evidence>
<feature type="domain" description="Type I cytokine receptor cytokine-binding" evidence="9">
    <location>
        <begin position="89"/>
        <end position="176"/>
    </location>
</feature>
<dbReference type="PANTHER" id="PTHR23037">
    <property type="entry name" value="CYTOKINE RECEPTOR"/>
    <property type="match status" value="1"/>
</dbReference>
<feature type="region of interest" description="Disordered" evidence="8">
    <location>
        <begin position="295"/>
        <end position="321"/>
    </location>
</feature>
<evidence type="ECO:0000313" key="11">
    <source>
        <dbReference type="EMBL" id="KAF5920768.1"/>
    </source>
</evidence>
<accession>A0A7J7EYN9</accession>
<keyword evidence="4" id="KW-1133">Transmembrane helix</keyword>
<protein>
    <recommendedName>
        <fullName evidence="13">Granulocyte-macrophage colony-stimulating factor receptor subunit alpha</fullName>
    </recommendedName>
</protein>
<keyword evidence="7" id="KW-0325">Glycoprotein</keyword>
<evidence type="ECO:0000256" key="6">
    <source>
        <dbReference type="ARBA" id="ARBA00023170"/>
    </source>
</evidence>
<dbReference type="InterPro" id="IPR036116">
    <property type="entry name" value="FN3_sf"/>
</dbReference>
<dbReference type="Proteomes" id="UP000551758">
    <property type="component" value="Unassembled WGS sequence"/>
</dbReference>
<dbReference type="SUPFAM" id="SSF49265">
    <property type="entry name" value="Fibronectin type III"/>
    <property type="match status" value="2"/>
</dbReference>
<evidence type="ECO:0000256" key="3">
    <source>
        <dbReference type="ARBA" id="ARBA00022729"/>
    </source>
</evidence>
<dbReference type="InterPro" id="IPR013783">
    <property type="entry name" value="Ig-like_fold"/>
</dbReference>
<evidence type="ECO:0000313" key="12">
    <source>
        <dbReference type="Proteomes" id="UP000551758"/>
    </source>
</evidence>
<dbReference type="GO" id="GO:0009897">
    <property type="term" value="C:external side of plasma membrane"/>
    <property type="evidence" value="ECO:0007669"/>
    <property type="project" value="TreeGrafter"/>
</dbReference>
<keyword evidence="3" id="KW-0732">Signal</keyword>
<proteinExistence type="predicted"/>
<dbReference type="InterPro" id="IPR040907">
    <property type="entry name" value="IL3Ra_N"/>
</dbReference>
<name>A0A7J7EYN9_DICBM</name>
<dbReference type="AlphaFoldDB" id="A0A7J7EYN9"/>
<keyword evidence="12" id="KW-1185">Reference proteome</keyword>
<evidence type="ECO:0000259" key="10">
    <source>
        <dbReference type="Pfam" id="PF18611"/>
    </source>
</evidence>
<evidence type="ECO:0000256" key="5">
    <source>
        <dbReference type="ARBA" id="ARBA00023136"/>
    </source>
</evidence>
<dbReference type="InterPro" id="IPR015321">
    <property type="entry name" value="TypeI_recpt_CBD"/>
</dbReference>
<sequence>MKLDARKKMLTWNYRRNVTEEECRIDTPPNLATSTSPQVSEDGTHFCEFPNSVLHRGANLTLNVTSEGAEFREVLAFENPGREGSGAVNFSCLIYDLCFLNCSWTPGPAAPADVHYRLYWWASRHDREAECAHYVVDATGTRVGCHLDDLGEPAQRDYFFLVNGTSNETAIRFLDFTPFNAVQMEKYNPPANVTIDFNGSHHVVRWDDPRTRFGVPSHMLCYQLDFQRQVSAPRAPRRPLGSSYRRDPVFQLGSDDNRYVLPGSAATAGDTLRARVKHKYGHVWSAWSPTLAFSERPGRPTAVPTGGSSAHPPGAGRGCPQ</sequence>
<keyword evidence="2" id="KW-0812">Transmembrane</keyword>